<accession>A0A915EDL6</accession>
<evidence type="ECO:0000313" key="2">
    <source>
        <dbReference type="WBParaSite" id="jg4181"/>
    </source>
</evidence>
<dbReference type="WBParaSite" id="jg4181">
    <property type="protein sequence ID" value="jg4181"/>
    <property type="gene ID" value="jg4181"/>
</dbReference>
<protein>
    <submittedName>
        <fullName evidence="2">HAT C-terminal dimerisation domain-containing protein</fullName>
    </submittedName>
</protein>
<dbReference type="Proteomes" id="UP000887574">
    <property type="component" value="Unplaced"/>
</dbReference>
<organism evidence="1 2">
    <name type="scientific">Ditylenchus dipsaci</name>
    <dbReference type="NCBI Taxonomy" id="166011"/>
    <lineage>
        <taxon>Eukaryota</taxon>
        <taxon>Metazoa</taxon>
        <taxon>Ecdysozoa</taxon>
        <taxon>Nematoda</taxon>
        <taxon>Chromadorea</taxon>
        <taxon>Rhabditida</taxon>
        <taxon>Tylenchina</taxon>
        <taxon>Tylenchomorpha</taxon>
        <taxon>Sphaerularioidea</taxon>
        <taxon>Anguinidae</taxon>
        <taxon>Anguininae</taxon>
        <taxon>Ditylenchus</taxon>
    </lineage>
</organism>
<sequence length="121" mass="13329">MAVARQKLHTEQQQQSATVILGAPGTKAMVLKVVEKLRNTPRDPGHLMDPIISLASCKDKENENLIRYCLAMLAVPATGSPVERAWSIAGLMTNGTRTRTEELLLNCKILVYYNCSLLFGT</sequence>
<dbReference type="AlphaFoldDB" id="A0A915EDL6"/>
<proteinExistence type="predicted"/>
<name>A0A915EDL6_9BILA</name>
<evidence type="ECO:0000313" key="1">
    <source>
        <dbReference type="Proteomes" id="UP000887574"/>
    </source>
</evidence>
<keyword evidence="1" id="KW-1185">Reference proteome</keyword>
<reference evidence="2" key="1">
    <citation type="submission" date="2022-11" db="UniProtKB">
        <authorList>
            <consortium name="WormBaseParasite"/>
        </authorList>
    </citation>
    <scope>IDENTIFICATION</scope>
</reference>